<keyword evidence="4" id="KW-1185">Reference proteome</keyword>
<dbReference type="InterPro" id="IPR013897">
    <property type="entry name" value="Duc1"/>
</dbReference>
<dbReference type="Pfam" id="PF08588">
    <property type="entry name" value="Duc1"/>
    <property type="match status" value="1"/>
</dbReference>
<dbReference type="PANTHER" id="PTHR34826:SF2">
    <property type="entry name" value="UPF0590 PROTEIN C409.17C"/>
    <property type="match status" value="1"/>
</dbReference>
<feature type="domain" description="Domain of unknown function at the cortex 1" evidence="2">
    <location>
        <begin position="45"/>
        <end position="395"/>
    </location>
</feature>
<protein>
    <recommendedName>
        <fullName evidence="2">Domain of unknown function at the cortex 1 domain-containing protein</fullName>
    </recommendedName>
</protein>
<sequence>MSWLFGGGGGSDKDKESGASTPVIPGTPEVSDESPPGLGAAGRTLRVRIGPSLSTLTTTSINNDAIPHFIDSPFFVGRVAVRVRNFKGRTPGPDEPPRQDSPYFGSRRRLFSIQLQGRFKHSSLKPYGLEHRHVTCAPAPHDRQLTNHTQEYSADDVVFGAEFERKVNPPTGAWLAMKFANMIDPALLADLYSDTPWLYSPALCAMNTAHVIKAPSSALPIPNSASNDKLFKSSSKPLYAATSPSAETSIALSTNPQSLPFDLTPVLGDWVWGGEKELHEHNNLLLPEYLDEPKFPNAAVAERRRFFGSKSHREDAKFLPEYVYNLEVKQTSNERSKEWKKRASEIFAPFIDLNTFDLNLGINVNLVRYLNNQPIRLVCKSLSKNIPFFIVEFDLEKDDATHVGGHSHQSSA</sequence>
<evidence type="ECO:0000313" key="4">
    <source>
        <dbReference type="Proteomes" id="UP001211907"/>
    </source>
</evidence>
<feature type="region of interest" description="Disordered" evidence="1">
    <location>
        <begin position="1"/>
        <end position="42"/>
    </location>
</feature>
<feature type="compositionally biased region" description="Gly residues" evidence="1">
    <location>
        <begin position="1"/>
        <end position="10"/>
    </location>
</feature>
<name>A0AAD5XIA5_9FUNG</name>
<reference evidence="3" key="1">
    <citation type="submission" date="2020-05" db="EMBL/GenBank/DDBJ databases">
        <title>Phylogenomic resolution of chytrid fungi.</title>
        <authorList>
            <person name="Stajich J.E."/>
            <person name="Amses K."/>
            <person name="Simmons R."/>
            <person name="Seto K."/>
            <person name="Myers J."/>
            <person name="Bonds A."/>
            <person name="Quandt C.A."/>
            <person name="Barry K."/>
            <person name="Liu P."/>
            <person name="Grigoriev I."/>
            <person name="Longcore J.E."/>
            <person name="James T.Y."/>
        </authorList>
    </citation>
    <scope>NUCLEOTIDE SEQUENCE</scope>
    <source>
        <strain evidence="3">JEL0513</strain>
    </source>
</reference>
<evidence type="ECO:0000313" key="3">
    <source>
        <dbReference type="EMBL" id="KAJ3129292.1"/>
    </source>
</evidence>
<organism evidence="3 4">
    <name type="scientific">Physocladia obscura</name>
    <dbReference type="NCBI Taxonomy" id="109957"/>
    <lineage>
        <taxon>Eukaryota</taxon>
        <taxon>Fungi</taxon>
        <taxon>Fungi incertae sedis</taxon>
        <taxon>Chytridiomycota</taxon>
        <taxon>Chytridiomycota incertae sedis</taxon>
        <taxon>Chytridiomycetes</taxon>
        <taxon>Chytridiales</taxon>
        <taxon>Chytriomycetaceae</taxon>
        <taxon>Physocladia</taxon>
    </lineage>
</organism>
<dbReference type="PANTHER" id="PTHR34826">
    <property type="entry name" value="UPF0590 PROTEIN C409.17C"/>
    <property type="match status" value="1"/>
</dbReference>
<proteinExistence type="predicted"/>
<evidence type="ECO:0000256" key="1">
    <source>
        <dbReference type="SAM" id="MobiDB-lite"/>
    </source>
</evidence>
<dbReference type="AlphaFoldDB" id="A0AAD5XIA5"/>
<accession>A0AAD5XIA5</accession>
<dbReference type="EMBL" id="JADGJH010000429">
    <property type="protein sequence ID" value="KAJ3129292.1"/>
    <property type="molecule type" value="Genomic_DNA"/>
</dbReference>
<comment type="caution">
    <text evidence="3">The sequence shown here is derived from an EMBL/GenBank/DDBJ whole genome shotgun (WGS) entry which is preliminary data.</text>
</comment>
<gene>
    <name evidence="3" type="ORF">HK100_008715</name>
</gene>
<evidence type="ECO:0000259" key="2">
    <source>
        <dbReference type="Pfam" id="PF08588"/>
    </source>
</evidence>
<dbReference type="Proteomes" id="UP001211907">
    <property type="component" value="Unassembled WGS sequence"/>
</dbReference>